<protein>
    <submittedName>
        <fullName evidence="3">Remorin</fullName>
    </submittedName>
</protein>
<evidence type="ECO:0000259" key="2">
    <source>
        <dbReference type="Pfam" id="PF03763"/>
    </source>
</evidence>
<proteinExistence type="inferred from homology"/>
<dbReference type="PANTHER" id="PTHR31775:SF31">
    <property type="entry name" value="REMORIN-LIKE"/>
    <property type="match status" value="1"/>
</dbReference>
<accession>A0A830B9S7</accession>
<comment type="similarity">
    <text evidence="1">Belongs to the remorin family.</text>
</comment>
<organism evidence="3 4">
    <name type="scientific">Phtheirospermum japonicum</name>
    <dbReference type="NCBI Taxonomy" id="374723"/>
    <lineage>
        <taxon>Eukaryota</taxon>
        <taxon>Viridiplantae</taxon>
        <taxon>Streptophyta</taxon>
        <taxon>Embryophyta</taxon>
        <taxon>Tracheophyta</taxon>
        <taxon>Spermatophyta</taxon>
        <taxon>Magnoliopsida</taxon>
        <taxon>eudicotyledons</taxon>
        <taxon>Gunneridae</taxon>
        <taxon>Pentapetalae</taxon>
        <taxon>asterids</taxon>
        <taxon>lamiids</taxon>
        <taxon>Lamiales</taxon>
        <taxon>Orobanchaceae</taxon>
        <taxon>Orobanchaceae incertae sedis</taxon>
        <taxon>Phtheirospermum</taxon>
    </lineage>
</organism>
<evidence type="ECO:0000313" key="3">
    <source>
        <dbReference type="EMBL" id="GFP83847.1"/>
    </source>
</evidence>
<dbReference type="PANTHER" id="PTHR31775">
    <property type="entry name" value="OS02G0117200 PROTEIN"/>
    <property type="match status" value="1"/>
</dbReference>
<sequence>MKNKIALVHKQAEEKRVMVEAKQGEDLLKALEFAAKYRAMGHVPKKVFGCFGGQINI</sequence>
<dbReference type="OrthoDB" id="684343at2759"/>
<keyword evidence="4" id="KW-1185">Reference proteome</keyword>
<feature type="domain" description="Remorin C-terminal" evidence="2">
    <location>
        <begin position="1"/>
        <end position="46"/>
    </location>
</feature>
<evidence type="ECO:0000313" key="4">
    <source>
        <dbReference type="Proteomes" id="UP000653305"/>
    </source>
</evidence>
<dbReference type="Pfam" id="PF03763">
    <property type="entry name" value="Remorin_C"/>
    <property type="match status" value="1"/>
</dbReference>
<comment type="caution">
    <text evidence="3">The sequence shown here is derived from an EMBL/GenBank/DDBJ whole genome shotgun (WGS) entry which is preliminary data.</text>
</comment>
<name>A0A830B9S7_9LAMI</name>
<reference evidence="3" key="1">
    <citation type="submission" date="2020-07" db="EMBL/GenBank/DDBJ databases">
        <title>Ethylene signaling mediates host invasion by parasitic plants.</title>
        <authorList>
            <person name="Yoshida S."/>
        </authorList>
    </citation>
    <scope>NUCLEOTIDE SEQUENCE</scope>
    <source>
        <strain evidence="3">Okayama</strain>
    </source>
</reference>
<dbReference type="Proteomes" id="UP000653305">
    <property type="component" value="Unassembled WGS sequence"/>
</dbReference>
<dbReference type="AlphaFoldDB" id="A0A830B9S7"/>
<evidence type="ECO:0000256" key="1">
    <source>
        <dbReference type="ARBA" id="ARBA00005711"/>
    </source>
</evidence>
<dbReference type="InterPro" id="IPR005516">
    <property type="entry name" value="Remorin_C"/>
</dbReference>
<dbReference type="EMBL" id="BMAC01000071">
    <property type="protein sequence ID" value="GFP83847.1"/>
    <property type="molecule type" value="Genomic_DNA"/>
</dbReference>
<gene>
    <name evidence="3" type="ORF">PHJA_000528300</name>
</gene>